<gene>
    <name evidence="3" type="ORF">RAMLITH_24680</name>
</gene>
<keyword evidence="2" id="KW-0732">Signal</keyword>
<evidence type="ECO:0000256" key="1">
    <source>
        <dbReference type="ARBA" id="ARBA00022801"/>
    </source>
</evidence>
<evidence type="ECO:0000313" key="4">
    <source>
        <dbReference type="Proteomes" id="UP000521868"/>
    </source>
</evidence>
<dbReference type="Proteomes" id="UP000521868">
    <property type="component" value="Unassembled WGS sequence"/>
</dbReference>
<dbReference type="RefSeq" id="WP_168110151.1">
    <property type="nucleotide sequence ID" value="NZ_VTOX01000014.1"/>
</dbReference>
<dbReference type="EMBL" id="VTOX01000014">
    <property type="protein sequence ID" value="NKE69013.1"/>
    <property type="molecule type" value="Genomic_DNA"/>
</dbReference>
<dbReference type="PANTHER" id="PTHR45648">
    <property type="entry name" value="GDSL LIPASE/ACYLHYDROLASE FAMILY PROTEIN (AFU_ORTHOLOGUE AFUA_4G14700)"/>
    <property type="match status" value="1"/>
</dbReference>
<protein>
    <submittedName>
        <fullName evidence="3">GDSL family lipase</fullName>
    </submittedName>
</protein>
<reference evidence="3 4" key="1">
    <citation type="journal article" date="2020" name="Nature">
        <title>Bacterial chemolithoautotrophy via manganese oxidation.</title>
        <authorList>
            <person name="Yu H."/>
            <person name="Leadbetter J.R."/>
        </authorList>
    </citation>
    <scope>NUCLEOTIDE SEQUENCE [LARGE SCALE GENOMIC DNA]</scope>
    <source>
        <strain evidence="3 4">RBP-1</strain>
    </source>
</reference>
<dbReference type="Pfam" id="PF00657">
    <property type="entry name" value="Lipase_GDSL"/>
    <property type="match status" value="1"/>
</dbReference>
<feature type="chain" id="PRO_5031379664" evidence="2">
    <location>
        <begin position="23"/>
        <end position="317"/>
    </location>
</feature>
<dbReference type="CDD" id="cd01847">
    <property type="entry name" value="Triacylglycerol_lipase_like"/>
    <property type="match status" value="1"/>
</dbReference>
<name>A0A7X6DKT0_9BURK</name>
<feature type="signal peptide" evidence="2">
    <location>
        <begin position="1"/>
        <end position="22"/>
    </location>
</feature>
<sequence length="317" mass="33185">MSCVWMRRALLAAASAAVLVLAGCGSGTIESELHPSRIVTFGDGLADVGQTGSSYTVNDGGIDIWTQHVALSFGVDLKPAAAGGTAFATGNARVSRKPDAAGNGATPTVAEQIDAFLARGPIGATDVLIVNAGTADVVAEMARVTAGTQTRDQMMEELKQVGRDLAAQVRRLVDAGAPHVVVVGTYDLGRSPWARATGQEQLLSDASARFNEQLLVAMVDLGRNVLYVDAPLVFNIMVAEPSVYGMTNSVDPVCTSVDPGPGIGTGAGQVNSARCTTATVPANVNYNLFVFADRIYPTPAAHRAFGDYAYTRIRQRW</sequence>
<dbReference type="PROSITE" id="PS51257">
    <property type="entry name" value="PROKAR_LIPOPROTEIN"/>
    <property type="match status" value="1"/>
</dbReference>
<keyword evidence="1" id="KW-0378">Hydrolase</keyword>
<evidence type="ECO:0000313" key="3">
    <source>
        <dbReference type="EMBL" id="NKE69013.1"/>
    </source>
</evidence>
<evidence type="ECO:0000256" key="2">
    <source>
        <dbReference type="SAM" id="SignalP"/>
    </source>
</evidence>
<dbReference type="PANTHER" id="PTHR45648:SF5">
    <property type="entry name" value="OS04G0577300 PROTEIN"/>
    <property type="match status" value="1"/>
</dbReference>
<proteinExistence type="predicted"/>
<accession>A0A7X6DKT0</accession>
<dbReference type="Gene3D" id="3.40.50.1110">
    <property type="entry name" value="SGNH hydrolase"/>
    <property type="match status" value="1"/>
</dbReference>
<dbReference type="InterPro" id="IPR001087">
    <property type="entry name" value="GDSL"/>
</dbReference>
<dbReference type="InterPro" id="IPR051058">
    <property type="entry name" value="GDSL_Est/Lipase"/>
</dbReference>
<comment type="caution">
    <text evidence="3">The sequence shown here is derived from an EMBL/GenBank/DDBJ whole genome shotgun (WGS) entry which is preliminary data.</text>
</comment>
<dbReference type="InterPro" id="IPR036514">
    <property type="entry name" value="SGNH_hydro_sf"/>
</dbReference>
<dbReference type="SUPFAM" id="SSF52266">
    <property type="entry name" value="SGNH hydrolase"/>
    <property type="match status" value="1"/>
</dbReference>
<dbReference type="GO" id="GO:0016788">
    <property type="term" value="F:hydrolase activity, acting on ester bonds"/>
    <property type="evidence" value="ECO:0007669"/>
    <property type="project" value="InterPro"/>
</dbReference>
<organism evidence="3 4">
    <name type="scientific">Ramlibacter lithotrophicus</name>
    <dbReference type="NCBI Taxonomy" id="2606681"/>
    <lineage>
        <taxon>Bacteria</taxon>
        <taxon>Pseudomonadati</taxon>
        <taxon>Pseudomonadota</taxon>
        <taxon>Betaproteobacteria</taxon>
        <taxon>Burkholderiales</taxon>
        <taxon>Comamonadaceae</taxon>
        <taxon>Ramlibacter</taxon>
    </lineage>
</organism>
<dbReference type="AlphaFoldDB" id="A0A7X6DKT0"/>
<keyword evidence="4" id="KW-1185">Reference proteome</keyword>